<sequence length="490" mass="57568">MKEYFLEIFKKNKKEINELYGIRALSCYFVILFHCFAFSIDAFPKHYSDYLPNAQNVEFLMSLFFVISAFLVSTSFSRELERASFFVSWKNFVIKRSLRIFPAFYVILSITILIMAGILKKTEAHGVTGEFAGGLADLKVKLSYWWTDFAYISNYFPKRIMVHGWSLSMEEQFYLAMPFAFLFYTKALSTSRQKYSFLILLLILPNFIRFYYHLYVPINGFDESVMHLFHPIHTHFEPFVYGILLMELWRSGKISKELPNAKSKFYFVFAVLFFIFCYLSTLEFWESKIYFTVFRISFYSLFAFVVVYGAVGGFFSKIAWFLANPVLVFIGKLSYGIYLVHMLVNTTVMLNLLNHLNRDANGFNQLLKASALSLFISALIALVSYLLIEKPFLKIREWTQARFDISTNTFYYVKGNIKERKLVSVLLTFISFLPYLILKQMISVDFVPNSPVSNLILNFILILPVGFNAVSLWKYKRLFFYQYLHRFQDS</sequence>
<evidence type="ECO:0000313" key="3">
    <source>
        <dbReference type="EMBL" id="ABZ98087.1"/>
    </source>
</evidence>
<dbReference type="Pfam" id="PF01757">
    <property type="entry name" value="Acyl_transf_3"/>
    <property type="match status" value="1"/>
</dbReference>
<dbReference type="OrthoDB" id="9814807at2"/>
<dbReference type="Proteomes" id="UP000001847">
    <property type="component" value="Chromosome I"/>
</dbReference>
<feature type="transmembrane region" description="Helical" evidence="1">
    <location>
        <begin position="297"/>
        <end position="323"/>
    </location>
</feature>
<feature type="transmembrane region" description="Helical" evidence="1">
    <location>
        <begin position="172"/>
        <end position="188"/>
    </location>
</feature>
<feature type="transmembrane region" description="Helical" evidence="1">
    <location>
        <begin position="454"/>
        <end position="473"/>
    </location>
</feature>
<keyword evidence="3" id="KW-0808">Transferase</keyword>
<protein>
    <submittedName>
        <fullName evidence="3">Putative acyltransferase putative membrane protein</fullName>
    </submittedName>
</protein>
<dbReference type="GO" id="GO:0016747">
    <property type="term" value="F:acyltransferase activity, transferring groups other than amino-acyl groups"/>
    <property type="evidence" value="ECO:0007669"/>
    <property type="project" value="InterPro"/>
</dbReference>
<dbReference type="RefSeq" id="WP_012388957.1">
    <property type="nucleotide sequence ID" value="NC_010602.1"/>
</dbReference>
<feature type="transmembrane region" description="Helical" evidence="1">
    <location>
        <begin position="20"/>
        <end position="39"/>
    </location>
</feature>
<dbReference type="PANTHER" id="PTHR23028:SF53">
    <property type="entry name" value="ACYL_TRANSF_3 DOMAIN-CONTAINING PROTEIN"/>
    <property type="match status" value="1"/>
</dbReference>
<dbReference type="KEGG" id="lbi:LEPBI_I1985"/>
<feature type="transmembrane region" description="Helical" evidence="1">
    <location>
        <begin position="98"/>
        <end position="119"/>
    </location>
</feature>
<feature type="transmembrane region" description="Helical" evidence="1">
    <location>
        <begin position="265"/>
        <end position="285"/>
    </location>
</feature>
<organism evidence="3 4">
    <name type="scientific">Leptospira biflexa serovar Patoc (strain Patoc 1 / ATCC 23582 / Paris)</name>
    <dbReference type="NCBI Taxonomy" id="456481"/>
    <lineage>
        <taxon>Bacteria</taxon>
        <taxon>Pseudomonadati</taxon>
        <taxon>Spirochaetota</taxon>
        <taxon>Spirochaetia</taxon>
        <taxon>Leptospirales</taxon>
        <taxon>Leptospiraceae</taxon>
        <taxon>Leptospira</taxon>
    </lineage>
</organism>
<feature type="transmembrane region" description="Helical" evidence="1">
    <location>
        <begin position="422"/>
        <end position="442"/>
    </location>
</feature>
<proteinExistence type="predicted"/>
<dbReference type="GO" id="GO:0016020">
    <property type="term" value="C:membrane"/>
    <property type="evidence" value="ECO:0007669"/>
    <property type="project" value="TreeGrafter"/>
</dbReference>
<keyword evidence="1" id="KW-0472">Membrane</keyword>
<keyword evidence="3" id="KW-0012">Acyltransferase</keyword>
<keyword evidence="1" id="KW-1133">Transmembrane helix</keyword>
<keyword evidence="1" id="KW-0812">Transmembrane</keyword>
<dbReference type="InterPro" id="IPR002656">
    <property type="entry name" value="Acyl_transf_3_dom"/>
</dbReference>
<dbReference type="GO" id="GO:0009103">
    <property type="term" value="P:lipopolysaccharide biosynthetic process"/>
    <property type="evidence" value="ECO:0007669"/>
    <property type="project" value="TreeGrafter"/>
</dbReference>
<evidence type="ECO:0000259" key="2">
    <source>
        <dbReference type="Pfam" id="PF01757"/>
    </source>
</evidence>
<dbReference type="EMBL" id="CP000786">
    <property type="protein sequence ID" value="ABZ98087.1"/>
    <property type="molecule type" value="Genomic_DNA"/>
</dbReference>
<feature type="transmembrane region" description="Helical" evidence="1">
    <location>
        <begin position="195"/>
        <end position="212"/>
    </location>
</feature>
<feature type="transmembrane region" description="Helical" evidence="1">
    <location>
        <begin position="224"/>
        <end position="244"/>
    </location>
</feature>
<feature type="domain" description="Acyltransferase 3" evidence="2">
    <location>
        <begin position="19"/>
        <end position="381"/>
    </location>
</feature>
<dbReference type="InterPro" id="IPR050879">
    <property type="entry name" value="Acyltransferase_3"/>
</dbReference>
<dbReference type="AlphaFoldDB" id="B0SSJ7"/>
<feature type="transmembrane region" description="Helical" evidence="1">
    <location>
        <begin position="59"/>
        <end position="77"/>
    </location>
</feature>
<dbReference type="BioCyc" id="LBIF456481:LEPBI_RS09815-MONOMER"/>
<keyword evidence="4" id="KW-1185">Reference proteome</keyword>
<dbReference type="HOGENOM" id="CLU_005679_1_2_12"/>
<gene>
    <name evidence="3" type="ordered locus">LEPBI_I1985</name>
</gene>
<dbReference type="PANTHER" id="PTHR23028">
    <property type="entry name" value="ACETYLTRANSFERASE"/>
    <property type="match status" value="1"/>
</dbReference>
<dbReference type="STRING" id="456481.LEPBI_I1985"/>
<reference evidence="3 4" key="1">
    <citation type="journal article" date="2008" name="PLoS ONE">
        <title>Genome sequence of the saprophyte Leptospira biflexa provides insights into the evolution of Leptospira and the pathogenesis of leptospirosis.</title>
        <authorList>
            <person name="Picardeau M."/>
            <person name="Bulach D.M."/>
            <person name="Bouchier C."/>
            <person name="Zuerner R.L."/>
            <person name="Zidane N."/>
            <person name="Wilson P.J."/>
            <person name="Creno S."/>
            <person name="Kuczek E.S."/>
            <person name="Bommezzadri S."/>
            <person name="Davis J.C."/>
            <person name="McGrath A."/>
            <person name="Johnson M.J."/>
            <person name="Boursaux-Eude C."/>
            <person name="Seemann T."/>
            <person name="Rouy Z."/>
            <person name="Coppel R.L."/>
            <person name="Rood J.I."/>
            <person name="Lajus A."/>
            <person name="Davies J.K."/>
            <person name="Medigue C."/>
            <person name="Adler B."/>
        </authorList>
    </citation>
    <scope>NUCLEOTIDE SEQUENCE [LARGE SCALE GENOMIC DNA]</scope>
    <source>
        <strain evidence="4">Patoc 1 / ATCC 23582 / Paris</strain>
    </source>
</reference>
<accession>B0SSJ7</accession>
<evidence type="ECO:0000256" key="1">
    <source>
        <dbReference type="SAM" id="Phobius"/>
    </source>
</evidence>
<evidence type="ECO:0000313" key="4">
    <source>
        <dbReference type="Proteomes" id="UP000001847"/>
    </source>
</evidence>
<name>B0SSJ7_LEPBP</name>
<feature type="transmembrane region" description="Helical" evidence="1">
    <location>
        <begin position="366"/>
        <end position="388"/>
    </location>
</feature>